<evidence type="ECO:0008006" key="3">
    <source>
        <dbReference type="Google" id="ProtNLM"/>
    </source>
</evidence>
<dbReference type="AlphaFoldDB" id="A0A838BF45"/>
<evidence type="ECO:0000313" key="2">
    <source>
        <dbReference type="Proteomes" id="UP000558284"/>
    </source>
</evidence>
<organism evidence="1 2">
    <name type="scientific">Mesorhizobium neociceri</name>
    <dbReference type="NCBI Taxonomy" id="1307853"/>
    <lineage>
        <taxon>Bacteria</taxon>
        <taxon>Pseudomonadati</taxon>
        <taxon>Pseudomonadota</taxon>
        <taxon>Alphaproteobacteria</taxon>
        <taxon>Hyphomicrobiales</taxon>
        <taxon>Phyllobacteriaceae</taxon>
        <taxon>Mesorhizobium</taxon>
    </lineage>
</organism>
<dbReference type="RefSeq" id="WP_181061672.1">
    <property type="nucleotide sequence ID" value="NZ_JACDTY010000027.1"/>
</dbReference>
<dbReference type="Proteomes" id="UP000558284">
    <property type="component" value="Unassembled WGS sequence"/>
</dbReference>
<proteinExistence type="predicted"/>
<sequence length="87" mass="9901">MSEALKTTNHEVIRAWIEAREGRPAVVRDSGKGAILRVDFGQDDEQLQPVAWDEFFRILDGNNLAFLHQDLTESGTTSLTNRFVERN</sequence>
<comment type="caution">
    <text evidence="1">The sequence shown here is derived from an EMBL/GenBank/DDBJ whole genome shotgun (WGS) entry which is preliminary data.</text>
</comment>
<name>A0A838BF45_9HYPH</name>
<gene>
    <name evidence="1" type="ORF">H0241_31555</name>
</gene>
<dbReference type="EMBL" id="JACDTY010000027">
    <property type="protein sequence ID" value="MBA1144739.1"/>
    <property type="molecule type" value="Genomic_DNA"/>
</dbReference>
<accession>A0A838BF45</accession>
<evidence type="ECO:0000313" key="1">
    <source>
        <dbReference type="EMBL" id="MBA1144739.1"/>
    </source>
</evidence>
<reference evidence="1 2" key="1">
    <citation type="submission" date="2020-07" db="EMBL/GenBank/DDBJ databases">
        <title>Definition of the novel symbiovar canariense within Mesorhizobium novociceri, a new species of genus Mesorhizobium nodulating Cicer canariense in the Caldera de Taburiente National Park (La Palma, Canary Islands).</title>
        <authorList>
            <person name="Leon-Barrios M."/>
            <person name="Perez-Yepez J."/>
            <person name="Flores-Felix J.D."/>
            <person name="Ramirez-Baena M.H."/>
            <person name="Pulido-Suarez L."/>
            <person name="Igual J.M."/>
            <person name="Velazquez E."/>
            <person name="Peix A."/>
        </authorList>
    </citation>
    <scope>NUCLEOTIDE SEQUENCE [LARGE SCALE GENOMIC DNA]</scope>
    <source>
        <strain evidence="1 2">CCANP35</strain>
    </source>
</reference>
<keyword evidence="2" id="KW-1185">Reference proteome</keyword>
<protein>
    <recommendedName>
        <fullName evidence="3">1,4-alpha-glucan branching enzyme</fullName>
    </recommendedName>
</protein>